<dbReference type="Pfam" id="PF01642">
    <property type="entry name" value="MM_CoA_mutase"/>
    <property type="match status" value="1"/>
</dbReference>
<dbReference type="SUPFAM" id="SSF51703">
    <property type="entry name" value="Cobalamin (vitamin B12)-dependent enzymes"/>
    <property type="match status" value="1"/>
</dbReference>
<dbReference type="Proteomes" id="UP001431131">
    <property type="component" value="Unassembled WGS sequence"/>
</dbReference>
<accession>A0AAW5E207</accession>
<organism evidence="8 9">
    <name type="scientific">Fredinandcohnia quinoae</name>
    <dbReference type="NCBI Taxonomy" id="2918902"/>
    <lineage>
        <taxon>Bacteria</taxon>
        <taxon>Bacillati</taxon>
        <taxon>Bacillota</taxon>
        <taxon>Bacilli</taxon>
        <taxon>Bacillales</taxon>
        <taxon>Bacillaceae</taxon>
        <taxon>Fredinandcohnia</taxon>
    </lineage>
</organism>
<dbReference type="EMBL" id="JAKTTI010000025">
    <property type="protein sequence ID" value="MCH1626648.1"/>
    <property type="molecule type" value="Genomic_DNA"/>
</dbReference>
<sequence>MVDQANKMQNAFFPPVDYETWKKETEKSLKGKSFEQLHTNTYENIALKPIYTKEDIQNLPHVKELPGFDSRVRGTHKLGYTLKPWLNSQEIDARSAEELNCKVKHAIANGQSMIHFHLEKNSGLSIKNIEDVRSAFDGVPLDSVPLLIHTKSNAVPLLNLLTTYCLEGNLSLQSIEGTVGMDPLGVLAEEGEAPQPISCLFDRMGDTLTWAKGNGSRIKTIIVSGNPYHNGGANAVQELAFTLATAVEYINELLNRGFNINEITPRMIFFFSVSSNVFMEISKLRAAKILWSTIINALGGDVETAKMNIHARTSAFTKTANDPFVNMLRSTTEAFTAIIGGIDSLHVSSFDEPIKRSDVFSSRIARNTQFILQEESHLHRVIDPAGGSWYVESLTNELAEKVWELFKEIEAKGGMLQSLKSGFVQDQIFNILNERQKNVNVRNDKIVGVNVYANMNEKPLDAPLITKETSVIQENQEVNTGNVTRIKKIPRVRISETFEGLRSAAESYIKQTGERPKVGLINLGAIPSHKPRADFITGFFEAGGFQVIKNDGYETITKAVEGSVALDLTTYVFCGSDETYVEMLEEICKELKRNNPSIRLFVAGRQNKELEHLNQEVGITDYIDRKTDCYSLLYQLQLDMGVRPNG</sequence>
<evidence type="ECO:0000256" key="4">
    <source>
        <dbReference type="ARBA" id="ARBA00022628"/>
    </source>
</evidence>
<reference evidence="8" key="1">
    <citation type="submission" date="2022-02" db="EMBL/GenBank/DDBJ databases">
        <title>Fredinandcohnia quinoae sp. nov. isolated from Chenopodium quinoa seeds.</title>
        <authorList>
            <person name="Saati-Santamaria Z."/>
            <person name="Flores-Felix J.D."/>
            <person name="Igual J.M."/>
            <person name="Velazquez E."/>
            <person name="Garcia-Fraile P."/>
            <person name="Martinez-Molina E."/>
        </authorList>
    </citation>
    <scope>NUCLEOTIDE SEQUENCE</scope>
    <source>
        <strain evidence="8">SECRCQ15</strain>
    </source>
</reference>
<keyword evidence="6" id="KW-0170">Cobalt</keyword>
<dbReference type="GO" id="GO:0046872">
    <property type="term" value="F:metal ion binding"/>
    <property type="evidence" value="ECO:0007669"/>
    <property type="project" value="InterPro"/>
</dbReference>
<proteinExistence type="inferred from homology"/>
<evidence type="ECO:0000256" key="6">
    <source>
        <dbReference type="ARBA" id="ARBA00023285"/>
    </source>
</evidence>
<dbReference type="GO" id="GO:0004494">
    <property type="term" value="F:methylmalonyl-CoA mutase activity"/>
    <property type="evidence" value="ECO:0007669"/>
    <property type="project" value="UniProtKB-EC"/>
</dbReference>
<dbReference type="RefSeq" id="WP_240256565.1">
    <property type="nucleotide sequence ID" value="NZ_JAKTTI010000025.1"/>
</dbReference>
<dbReference type="EC" id="5.4.99.2" evidence="3"/>
<dbReference type="CDD" id="cd03677">
    <property type="entry name" value="MM_CoA_mutase_beta"/>
    <property type="match status" value="1"/>
</dbReference>
<dbReference type="SUPFAM" id="SSF52242">
    <property type="entry name" value="Cobalamin (vitamin B12)-binding domain"/>
    <property type="match status" value="1"/>
</dbReference>
<dbReference type="GO" id="GO:0031419">
    <property type="term" value="F:cobalamin binding"/>
    <property type="evidence" value="ECO:0007669"/>
    <property type="project" value="UniProtKB-KW"/>
</dbReference>
<dbReference type="PROSITE" id="PS00544">
    <property type="entry name" value="METMALONYL_COA_MUTASE"/>
    <property type="match status" value="1"/>
</dbReference>
<evidence type="ECO:0000256" key="3">
    <source>
        <dbReference type="ARBA" id="ARBA00012398"/>
    </source>
</evidence>
<evidence type="ECO:0000259" key="7">
    <source>
        <dbReference type="Pfam" id="PF01642"/>
    </source>
</evidence>
<dbReference type="PANTHER" id="PTHR48101">
    <property type="entry name" value="METHYLMALONYL-COA MUTASE, MITOCHONDRIAL-RELATED"/>
    <property type="match status" value="1"/>
</dbReference>
<feature type="domain" description="Methylmalonyl-CoA mutase alpha/beta chain catalytic" evidence="7">
    <location>
        <begin position="41"/>
        <end position="479"/>
    </location>
</feature>
<evidence type="ECO:0000256" key="5">
    <source>
        <dbReference type="ARBA" id="ARBA00023235"/>
    </source>
</evidence>
<dbReference type="GO" id="GO:0019678">
    <property type="term" value="P:propionate metabolic process, methylmalonyl pathway"/>
    <property type="evidence" value="ECO:0007669"/>
    <property type="project" value="TreeGrafter"/>
</dbReference>
<evidence type="ECO:0000256" key="2">
    <source>
        <dbReference type="ARBA" id="ARBA00008465"/>
    </source>
</evidence>
<name>A0AAW5E207_9BACI</name>
<comment type="caution">
    <text evidence="8">The sequence shown here is derived from an EMBL/GenBank/DDBJ whole genome shotgun (WGS) entry which is preliminary data.</text>
</comment>
<comment type="cofactor">
    <cofactor evidence="1">
        <name>adenosylcob(III)alamin</name>
        <dbReference type="ChEBI" id="CHEBI:18408"/>
    </cofactor>
</comment>
<dbReference type="Gene3D" id="3.20.20.240">
    <property type="entry name" value="Methylmalonyl-CoA mutase"/>
    <property type="match status" value="1"/>
</dbReference>
<keyword evidence="9" id="KW-1185">Reference proteome</keyword>
<gene>
    <name evidence="8" type="ORF">MJG50_15020</name>
</gene>
<dbReference type="InterPro" id="IPR006099">
    <property type="entry name" value="MeMalonylCoA_mutase_a/b_cat"/>
</dbReference>
<comment type="similarity">
    <text evidence="2">Belongs to the methylmalonyl-CoA mutase family.</text>
</comment>
<evidence type="ECO:0000313" key="9">
    <source>
        <dbReference type="Proteomes" id="UP001431131"/>
    </source>
</evidence>
<dbReference type="GO" id="GO:0005737">
    <property type="term" value="C:cytoplasm"/>
    <property type="evidence" value="ECO:0007669"/>
    <property type="project" value="TreeGrafter"/>
</dbReference>
<evidence type="ECO:0000256" key="1">
    <source>
        <dbReference type="ARBA" id="ARBA00001922"/>
    </source>
</evidence>
<dbReference type="AlphaFoldDB" id="A0AAW5E207"/>
<protein>
    <recommendedName>
        <fullName evidence="3">methylmalonyl-CoA mutase</fullName>
        <ecNumber evidence="3">5.4.99.2</ecNumber>
    </recommendedName>
</protein>
<dbReference type="PANTHER" id="PTHR48101:SF4">
    <property type="entry name" value="METHYLMALONYL-COA MUTASE, MITOCHONDRIAL"/>
    <property type="match status" value="1"/>
</dbReference>
<dbReference type="InterPro" id="IPR036724">
    <property type="entry name" value="Cobalamin-bd_sf"/>
</dbReference>
<keyword evidence="4" id="KW-0846">Cobalamin</keyword>
<keyword evidence="5" id="KW-0413">Isomerase</keyword>
<evidence type="ECO:0000313" key="8">
    <source>
        <dbReference type="EMBL" id="MCH1626648.1"/>
    </source>
</evidence>
<dbReference type="Gene3D" id="3.40.50.280">
    <property type="entry name" value="Cobalamin-binding domain"/>
    <property type="match status" value="1"/>
</dbReference>
<dbReference type="InterPro" id="IPR058549">
    <property type="entry name" value="MeMalonylCoA_mutase_a/b_site"/>
</dbReference>
<dbReference type="InterPro" id="IPR016176">
    <property type="entry name" value="Cbl-dep_enz_cat"/>
</dbReference>